<dbReference type="EMBL" id="NKQK01000001">
    <property type="protein sequence ID" value="PSS35721.1"/>
    <property type="molecule type" value="Genomic_DNA"/>
</dbReference>
<gene>
    <name evidence="7" type="ORF">CEY00_Acc00251</name>
</gene>
<accession>A0A2R6S0A3</accession>
<dbReference type="AlphaFoldDB" id="A0A2R6S0A3"/>
<protein>
    <submittedName>
        <fullName evidence="7">GATA-binding factor C like</fullName>
    </submittedName>
</protein>
<evidence type="ECO:0000313" key="8">
    <source>
        <dbReference type="Proteomes" id="UP000241394"/>
    </source>
</evidence>
<name>A0A2R6S0A3_ACTCC</name>
<keyword evidence="3" id="KW-0713">Self-incompatibility</keyword>
<evidence type="ECO:0000256" key="3">
    <source>
        <dbReference type="ARBA" id="ARBA00022471"/>
    </source>
</evidence>
<evidence type="ECO:0000256" key="6">
    <source>
        <dbReference type="SAM" id="SignalP"/>
    </source>
</evidence>
<dbReference type="OrthoDB" id="826549at2759"/>
<comment type="subcellular location">
    <subcellularLocation>
        <location evidence="1">Secreted</location>
    </subcellularLocation>
</comment>
<sequence>MATILGIPLALALLFFSLCIETIVSLKVVHVISNMPKDSPPLHINCMANGANVVQYFLTVGEDYEWSATINDVYNCMTMWWASIAYWHAYEPKRDVEHDTIFSRIEEDGFFLSYDKSKWKKIADWQTD</sequence>
<dbReference type="OMA" id="GEDYQFG"/>
<reference evidence="8" key="2">
    <citation type="journal article" date="2018" name="BMC Genomics">
        <title>A manually annotated Actinidia chinensis var. chinensis (kiwifruit) genome highlights the challenges associated with draft genomes and gene prediction in plants.</title>
        <authorList>
            <person name="Pilkington S.M."/>
            <person name="Crowhurst R."/>
            <person name="Hilario E."/>
            <person name="Nardozza S."/>
            <person name="Fraser L."/>
            <person name="Peng Y."/>
            <person name="Gunaseelan K."/>
            <person name="Simpson R."/>
            <person name="Tahir J."/>
            <person name="Deroles S.C."/>
            <person name="Templeton K."/>
            <person name="Luo Z."/>
            <person name="Davy M."/>
            <person name="Cheng C."/>
            <person name="McNeilage M."/>
            <person name="Scaglione D."/>
            <person name="Liu Y."/>
            <person name="Zhang Q."/>
            <person name="Datson P."/>
            <person name="De Silva N."/>
            <person name="Gardiner S.E."/>
            <person name="Bassett H."/>
            <person name="Chagne D."/>
            <person name="McCallum J."/>
            <person name="Dzierzon H."/>
            <person name="Deng C."/>
            <person name="Wang Y.Y."/>
            <person name="Barron L."/>
            <person name="Manako K."/>
            <person name="Bowen J."/>
            <person name="Foster T.M."/>
            <person name="Erridge Z.A."/>
            <person name="Tiffin H."/>
            <person name="Waite C.N."/>
            <person name="Davies K.M."/>
            <person name="Grierson E.P."/>
            <person name="Laing W.A."/>
            <person name="Kirk R."/>
            <person name="Chen X."/>
            <person name="Wood M."/>
            <person name="Montefiori M."/>
            <person name="Brummell D.A."/>
            <person name="Schwinn K.E."/>
            <person name="Catanach A."/>
            <person name="Fullerton C."/>
            <person name="Li D."/>
            <person name="Meiyalaghan S."/>
            <person name="Nieuwenhuizen N."/>
            <person name="Read N."/>
            <person name="Prakash R."/>
            <person name="Hunter D."/>
            <person name="Zhang H."/>
            <person name="McKenzie M."/>
            <person name="Knabel M."/>
            <person name="Harris A."/>
            <person name="Allan A.C."/>
            <person name="Gleave A."/>
            <person name="Chen A."/>
            <person name="Janssen B.J."/>
            <person name="Plunkett B."/>
            <person name="Ampomah-Dwamena C."/>
            <person name="Voogd C."/>
            <person name="Leif D."/>
            <person name="Lafferty D."/>
            <person name="Souleyre E.J.F."/>
            <person name="Varkonyi-Gasic E."/>
            <person name="Gambi F."/>
            <person name="Hanley J."/>
            <person name="Yao J.L."/>
            <person name="Cheung J."/>
            <person name="David K.M."/>
            <person name="Warren B."/>
            <person name="Marsh K."/>
            <person name="Snowden K.C."/>
            <person name="Lin-Wang K."/>
            <person name="Brian L."/>
            <person name="Martinez-Sanchez M."/>
            <person name="Wang M."/>
            <person name="Ileperuma N."/>
            <person name="Macnee N."/>
            <person name="Campin R."/>
            <person name="McAtee P."/>
            <person name="Drummond R.S.M."/>
            <person name="Espley R.V."/>
            <person name="Ireland H.S."/>
            <person name="Wu R."/>
            <person name="Atkinson R.G."/>
            <person name="Karunairetnam S."/>
            <person name="Bulley S."/>
            <person name="Chunkath S."/>
            <person name="Hanley Z."/>
            <person name="Storey R."/>
            <person name="Thrimawithana A.H."/>
            <person name="Thomson S."/>
            <person name="David C."/>
            <person name="Testolin R."/>
            <person name="Huang H."/>
            <person name="Hellens R.P."/>
            <person name="Schaffer R.J."/>
        </authorList>
    </citation>
    <scope>NUCLEOTIDE SEQUENCE [LARGE SCALE GENOMIC DNA]</scope>
    <source>
        <strain evidence="8">cv. Red5</strain>
    </source>
</reference>
<feature type="chain" id="PRO_5015342783" evidence="6">
    <location>
        <begin position="26"/>
        <end position="128"/>
    </location>
</feature>
<evidence type="ECO:0000313" key="7">
    <source>
        <dbReference type="EMBL" id="PSS35721.1"/>
    </source>
</evidence>
<organism evidence="7 8">
    <name type="scientific">Actinidia chinensis var. chinensis</name>
    <name type="common">Chinese soft-hair kiwi</name>
    <dbReference type="NCBI Taxonomy" id="1590841"/>
    <lineage>
        <taxon>Eukaryota</taxon>
        <taxon>Viridiplantae</taxon>
        <taxon>Streptophyta</taxon>
        <taxon>Embryophyta</taxon>
        <taxon>Tracheophyta</taxon>
        <taxon>Spermatophyta</taxon>
        <taxon>Magnoliopsida</taxon>
        <taxon>eudicotyledons</taxon>
        <taxon>Gunneridae</taxon>
        <taxon>Pentapetalae</taxon>
        <taxon>asterids</taxon>
        <taxon>Ericales</taxon>
        <taxon>Actinidiaceae</taxon>
        <taxon>Actinidia</taxon>
    </lineage>
</organism>
<evidence type="ECO:0000256" key="4">
    <source>
        <dbReference type="ARBA" id="ARBA00022525"/>
    </source>
</evidence>
<dbReference type="GO" id="GO:0060320">
    <property type="term" value="P:rejection of self pollen"/>
    <property type="evidence" value="ECO:0007669"/>
    <property type="project" value="UniProtKB-KW"/>
</dbReference>
<keyword evidence="5 6" id="KW-0732">Signal</keyword>
<reference evidence="7 8" key="1">
    <citation type="submission" date="2017-07" db="EMBL/GenBank/DDBJ databases">
        <title>An improved, manually edited Actinidia chinensis var. chinensis (kiwifruit) genome highlights the challenges associated with draft genomes and gene prediction in plants.</title>
        <authorList>
            <person name="Pilkington S."/>
            <person name="Crowhurst R."/>
            <person name="Hilario E."/>
            <person name="Nardozza S."/>
            <person name="Fraser L."/>
            <person name="Peng Y."/>
            <person name="Gunaseelan K."/>
            <person name="Simpson R."/>
            <person name="Tahir J."/>
            <person name="Deroles S."/>
            <person name="Templeton K."/>
            <person name="Luo Z."/>
            <person name="Davy M."/>
            <person name="Cheng C."/>
            <person name="Mcneilage M."/>
            <person name="Scaglione D."/>
            <person name="Liu Y."/>
            <person name="Zhang Q."/>
            <person name="Datson P."/>
            <person name="De Silva N."/>
            <person name="Gardiner S."/>
            <person name="Bassett H."/>
            <person name="Chagne D."/>
            <person name="Mccallum J."/>
            <person name="Dzierzon H."/>
            <person name="Deng C."/>
            <person name="Wang Y.-Y."/>
            <person name="Barron N."/>
            <person name="Manako K."/>
            <person name="Bowen J."/>
            <person name="Foster T."/>
            <person name="Erridge Z."/>
            <person name="Tiffin H."/>
            <person name="Waite C."/>
            <person name="Davies K."/>
            <person name="Grierson E."/>
            <person name="Laing W."/>
            <person name="Kirk R."/>
            <person name="Chen X."/>
            <person name="Wood M."/>
            <person name="Montefiori M."/>
            <person name="Brummell D."/>
            <person name="Schwinn K."/>
            <person name="Catanach A."/>
            <person name="Fullerton C."/>
            <person name="Li D."/>
            <person name="Meiyalaghan S."/>
            <person name="Nieuwenhuizen N."/>
            <person name="Read N."/>
            <person name="Prakash R."/>
            <person name="Hunter D."/>
            <person name="Zhang H."/>
            <person name="Mckenzie M."/>
            <person name="Knabel M."/>
            <person name="Harris A."/>
            <person name="Allan A."/>
            <person name="Chen A."/>
            <person name="Janssen B."/>
            <person name="Plunkett B."/>
            <person name="Dwamena C."/>
            <person name="Voogd C."/>
            <person name="Leif D."/>
            <person name="Lafferty D."/>
            <person name="Souleyre E."/>
            <person name="Varkonyi-Gasic E."/>
            <person name="Gambi F."/>
            <person name="Hanley J."/>
            <person name="Yao J.-L."/>
            <person name="Cheung J."/>
            <person name="David K."/>
            <person name="Warren B."/>
            <person name="Marsh K."/>
            <person name="Snowden K."/>
            <person name="Lin-Wang K."/>
            <person name="Brian L."/>
            <person name="Martinez-Sanchez M."/>
            <person name="Wang M."/>
            <person name="Ileperuma N."/>
            <person name="Macnee N."/>
            <person name="Campin R."/>
            <person name="Mcatee P."/>
            <person name="Drummond R."/>
            <person name="Espley R."/>
            <person name="Ireland H."/>
            <person name="Wu R."/>
            <person name="Atkinson R."/>
            <person name="Karunairetnam S."/>
            <person name="Bulley S."/>
            <person name="Chunkath S."/>
            <person name="Hanley Z."/>
            <person name="Storey R."/>
            <person name="Thrimawithana A."/>
            <person name="Thomson S."/>
            <person name="David C."/>
            <person name="Testolin R."/>
        </authorList>
    </citation>
    <scope>NUCLEOTIDE SEQUENCE [LARGE SCALE GENOMIC DNA]</scope>
    <source>
        <strain evidence="8">cv. Red5</strain>
        <tissue evidence="7">Young leaf</tissue>
    </source>
</reference>
<evidence type="ECO:0000256" key="1">
    <source>
        <dbReference type="ARBA" id="ARBA00004613"/>
    </source>
</evidence>
<dbReference type="InParanoid" id="A0A2R6S0A3"/>
<proteinExistence type="inferred from homology"/>
<dbReference type="Proteomes" id="UP000241394">
    <property type="component" value="Chromosome LG1"/>
</dbReference>
<keyword evidence="8" id="KW-1185">Reference proteome</keyword>
<dbReference type="InterPro" id="IPR010264">
    <property type="entry name" value="Self-incomp_S1"/>
</dbReference>
<dbReference type="Pfam" id="PF05938">
    <property type="entry name" value="Self-incomp_S1"/>
    <property type="match status" value="1"/>
</dbReference>
<dbReference type="PANTHER" id="PTHR35630">
    <property type="entry name" value="LEGUMINOSIN GROUP486 SECRETED PEPTIDE"/>
    <property type="match status" value="1"/>
</dbReference>
<comment type="caution">
    <text evidence="7">The sequence shown here is derived from an EMBL/GenBank/DDBJ whole genome shotgun (WGS) entry which is preliminary data.</text>
</comment>
<dbReference type="GO" id="GO:0005576">
    <property type="term" value="C:extracellular region"/>
    <property type="evidence" value="ECO:0007669"/>
    <property type="project" value="UniProtKB-SubCell"/>
</dbReference>
<dbReference type="PANTHER" id="PTHR35630:SF1">
    <property type="entry name" value="LEGUMINOSIN GROUP486 SECRETED PEPTIDE"/>
    <property type="match status" value="1"/>
</dbReference>
<dbReference type="Gramene" id="PSS35721">
    <property type="protein sequence ID" value="PSS35721"/>
    <property type="gene ID" value="CEY00_Acc00251"/>
</dbReference>
<evidence type="ECO:0000256" key="5">
    <source>
        <dbReference type="ARBA" id="ARBA00022729"/>
    </source>
</evidence>
<feature type="signal peptide" evidence="6">
    <location>
        <begin position="1"/>
        <end position="25"/>
    </location>
</feature>
<evidence type="ECO:0000256" key="2">
    <source>
        <dbReference type="ARBA" id="ARBA00005581"/>
    </source>
</evidence>
<keyword evidence="4" id="KW-0964">Secreted</keyword>
<comment type="similarity">
    <text evidence="2">Belongs to the plant self-incompatibility (S1) protein family.</text>
</comment>